<keyword evidence="4" id="KW-0479">Metal-binding</keyword>
<dbReference type="InterPro" id="IPR036875">
    <property type="entry name" value="Znf_CCHC_sf"/>
</dbReference>
<evidence type="ECO:0000256" key="6">
    <source>
        <dbReference type="SAM" id="MobiDB-lite"/>
    </source>
</evidence>
<feature type="region of interest" description="Disordered" evidence="6">
    <location>
        <begin position="729"/>
        <end position="752"/>
    </location>
</feature>
<dbReference type="Gene3D" id="4.10.60.10">
    <property type="entry name" value="Zinc finger, CCHC-type"/>
    <property type="match status" value="1"/>
</dbReference>
<feature type="compositionally biased region" description="Basic residues" evidence="6">
    <location>
        <begin position="463"/>
        <end position="509"/>
    </location>
</feature>
<name>A0A177WB05_BATDL</name>
<dbReference type="PANTHER" id="PTHR23405:SF4">
    <property type="entry name" value="PROTEIN MAK16 HOMOLOG"/>
    <property type="match status" value="1"/>
</dbReference>
<dbReference type="InterPro" id="IPR000504">
    <property type="entry name" value="RRM_dom"/>
</dbReference>
<dbReference type="GO" id="GO:0000460">
    <property type="term" value="P:maturation of 5.8S rRNA"/>
    <property type="evidence" value="ECO:0007669"/>
    <property type="project" value="TreeGrafter"/>
</dbReference>
<dbReference type="GO" id="GO:0030687">
    <property type="term" value="C:preribosome, large subunit precursor"/>
    <property type="evidence" value="ECO:0007669"/>
    <property type="project" value="TreeGrafter"/>
</dbReference>
<dbReference type="VEuPathDB" id="FungiDB:BDEG_21311"/>
<dbReference type="Proteomes" id="UP000077115">
    <property type="component" value="Unassembled WGS sequence"/>
</dbReference>
<dbReference type="PROSITE" id="PS50158">
    <property type="entry name" value="ZF_CCHC"/>
    <property type="match status" value="2"/>
</dbReference>
<feature type="domain" description="CCHC-type" evidence="8">
    <location>
        <begin position="397"/>
        <end position="412"/>
    </location>
</feature>
<dbReference type="InterPro" id="IPR012677">
    <property type="entry name" value="Nucleotide-bd_a/b_plait_sf"/>
</dbReference>
<dbReference type="InterPro" id="IPR029004">
    <property type="entry name" value="Ribosomal_eL28/Mak16"/>
</dbReference>
<dbReference type="Pfam" id="PF04874">
    <property type="entry name" value="Mak16"/>
    <property type="match status" value="1"/>
</dbReference>
<evidence type="ECO:0000259" key="7">
    <source>
        <dbReference type="PROSITE" id="PS50102"/>
    </source>
</evidence>
<dbReference type="Pfam" id="PF00076">
    <property type="entry name" value="RRM_1"/>
    <property type="match status" value="1"/>
</dbReference>
<keyword evidence="4" id="KW-0862">Zinc</keyword>
<dbReference type="PANTHER" id="PTHR23405">
    <property type="entry name" value="MAINTENANCE OF KILLER 16 MAK16 PROTEIN-RELATED"/>
    <property type="match status" value="1"/>
</dbReference>
<dbReference type="GO" id="GO:0005730">
    <property type="term" value="C:nucleolus"/>
    <property type="evidence" value="ECO:0007669"/>
    <property type="project" value="TreeGrafter"/>
</dbReference>
<comment type="similarity">
    <text evidence="2">Belongs to the MAK16 family.</text>
</comment>
<dbReference type="EMBL" id="DS022300">
    <property type="protein sequence ID" value="OAJ37269.1"/>
    <property type="molecule type" value="Genomic_DNA"/>
</dbReference>
<dbReference type="Pfam" id="PF01778">
    <property type="entry name" value="Ribosomal_L28e"/>
    <property type="match status" value="1"/>
</dbReference>
<dbReference type="SUPFAM" id="SSF54928">
    <property type="entry name" value="RNA-binding domain, RBD"/>
    <property type="match status" value="1"/>
</dbReference>
<proteinExistence type="inferred from homology"/>
<keyword evidence="5" id="KW-0694">RNA-binding</keyword>
<feature type="region of interest" description="Disordered" evidence="6">
    <location>
        <begin position="452"/>
        <end position="552"/>
    </location>
</feature>
<protein>
    <submittedName>
        <fullName evidence="9">Ribosomal L28e protein family</fullName>
    </submittedName>
</protein>
<feature type="domain" description="CCHC-type" evidence="8">
    <location>
        <begin position="424"/>
        <end position="439"/>
    </location>
</feature>
<dbReference type="GO" id="GO:0008270">
    <property type="term" value="F:zinc ion binding"/>
    <property type="evidence" value="ECO:0007669"/>
    <property type="project" value="UniProtKB-KW"/>
</dbReference>
<evidence type="ECO:0000256" key="2">
    <source>
        <dbReference type="ARBA" id="ARBA00005514"/>
    </source>
</evidence>
<dbReference type="InterPro" id="IPR035979">
    <property type="entry name" value="RBD_domain_sf"/>
</dbReference>
<accession>A0A177WB05</accession>
<evidence type="ECO:0000313" key="9">
    <source>
        <dbReference type="EMBL" id="OAJ37269.1"/>
    </source>
</evidence>
<evidence type="ECO:0000313" key="10">
    <source>
        <dbReference type="Proteomes" id="UP000077115"/>
    </source>
</evidence>
<sequence length="798" mass="91428">MQVDETIERAHTPSKMWEKIKLSKNYTKALEQIDNELIYWPEFMIHKCKQRMTKITQYLIRMRRLRIKTKPKLVGIKKKVERREARREAKAEAAARLDMSIEKELLDRLRKGVYGSDGIINESQEAFTKALDEIEEMHEQDEDELEDEDEEEEELEREFVSDMSEDDVADLEDTGDFLGYSDDEDEEDDEDEDMDDIELSDGDESSINSDDSSPKKPTAGHRQGKGPVQKPRRKFARVEVEYEQENEPGSKLKGLSMYSSEATARARAAASATTDAPSSLSLKSPCLVNGKNNLKGKLPSKVYVGHLPYNVAKRELDDLFVTYGKILSIEIKHGGYAFVQYGLLSVMCLASLFSVPFHMKTQKDADEAVLALNNHSFDGRRLLVEFSNKRDSVGNSCLLCGNEGHWARDCPDNKERGADVKSGKCFKCGSFGHLARFCRGPDTGSMVGVPVTVRDQGYPSKSSYRHLGFRSRSRSRSKSRSRSRSRSPIYKHSRSRSFSRSPSPRRRARSPPPLSHPVSRHHRDDPRYDGPRNHYSPLSRCAPHPNSTTPSSIVNVKRVSGNAGHGIGGMIGSVNEHMYDEQDDYRYMERPSDWPYFRGGYNRYDDGYYPYQSDHRDYSPEYHRDNRYLDERDTKGRHHHADYIEYYDARDRRTSPSPRSYDRYMAEVNDKHAGYGAPSGDNGAAIAESPLVNPRLADSRHIPNSRVQEGIKHDDPRLVLHDPRLKDAISPHDIRPHDPRHYDPRLHDARTHDPRLYGARDLDRSATHTADIRTADPRLYHEHKNVSESTLEVRSRIR</sequence>
<evidence type="ECO:0000256" key="1">
    <source>
        <dbReference type="ARBA" id="ARBA00004123"/>
    </source>
</evidence>
<feature type="domain" description="RRM" evidence="7">
    <location>
        <begin position="300"/>
        <end position="389"/>
    </location>
</feature>
<evidence type="ECO:0000256" key="5">
    <source>
        <dbReference type="PROSITE-ProRule" id="PRU00176"/>
    </source>
</evidence>
<dbReference type="GO" id="GO:0003723">
    <property type="term" value="F:RNA binding"/>
    <property type="evidence" value="ECO:0007669"/>
    <property type="project" value="UniProtKB-UniRule"/>
</dbReference>
<evidence type="ECO:0000259" key="8">
    <source>
        <dbReference type="PROSITE" id="PS50158"/>
    </source>
</evidence>
<feature type="compositionally biased region" description="Basic residues" evidence="6">
    <location>
        <begin position="218"/>
        <end position="235"/>
    </location>
</feature>
<feature type="region of interest" description="Disordered" evidence="6">
    <location>
        <begin position="137"/>
        <end position="235"/>
    </location>
</feature>
<dbReference type="SMART" id="SM00343">
    <property type="entry name" value="ZnF_C2HC"/>
    <property type="match status" value="2"/>
</dbReference>
<feature type="compositionally biased region" description="Basic and acidic residues" evidence="6">
    <location>
        <begin position="522"/>
        <end position="532"/>
    </location>
</feature>
<dbReference type="eggNOG" id="KOG0109">
    <property type="taxonomic scope" value="Eukaryota"/>
</dbReference>
<keyword evidence="3" id="KW-0539">Nucleus</keyword>
<dbReference type="Gene3D" id="3.30.70.330">
    <property type="match status" value="1"/>
</dbReference>
<evidence type="ECO:0000256" key="4">
    <source>
        <dbReference type="PROSITE-ProRule" id="PRU00047"/>
    </source>
</evidence>
<gene>
    <name evidence="9" type="ORF">BDEG_21311</name>
</gene>
<dbReference type="SMART" id="SM00360">
    <property type="entry name" value="RRM"/>
    <property type="match status" value="1"/>
</dbReference>
<feature type="compositionally biased region" description="Acidic residues" evidence="6">
    <location>
        <begin position="163"/>
        <end position="204"/>
    </location>
</feature>
<dbReference type="PROSITE" id="PS50102">
    <property type="entry name" value="RRM"/>
    <property type="match status" value="1"/>
</dbReference>
<dbReference type="GO" id="GO:0000470">
    <property type="term" value="P:maturation of LSU-rRNA"/>
    <property type="evidence" value="ECO:0007669"/>
    <property type="project" value="TreeGrafter"/>
</dbReference>
<dbReference type="SUPFAM" id="SSF57756">
    <property type="entry name" value="Retrovirus zinc finger-like domains"/>
    <property type="match status" value="1"/>
</dbReference>
<dbReference type="STRING" id="403673.A0A177WB05"/>
<dbReference type="InterPro" id="IPR001878">
    <property type="entry name" value="Znf_CCHC"/>
</dbReference>
<dbReference type="Pfam" id="PF00098">
    <property type="entry name" value="zf-CCHC"/>
    <property type="match status" value="2"/>
</dbReference>
<organism evidence="9 10">
    <name type="scientific">Batrachochytrium dendrobatidis (strain JEL423)</name>
    <dbReference type="NCBI Taxonomy" id="403673"/>
    <lineage>
        <taxon>Eukaryota</taxon>
        <taxon>Fungi</taxon>
        <taxon>Fungi incertae sedis</taxon>
        <taxon>Chytridiomycota</taxon>
        <taxon>Chytridiomycota incertae sedis</taxon>
        <taxon>Chytridiomycetes</taxon>
        <taxon>Rhizophydiales</taxon>
        <taxon>Rhizophydiales incertae sedis</taxon>
        <taxon>Batrachochytrium</taxon>
    </lineage>
</organism>
<keyword evidence="4" id="KW-0863">Zinc-finger</keyword>
<feature type="compositionally biased region" description="Acidic residues" evidence="6">
    <location>
        <begin position="137"/>
        <end position="156"/>
    </location>
</feature>
<dbReference type="InterPro" id="IPR006958">
    <property type="entry name" value="Mak16"/>
</dbReference>
<reference evidence="9 10" key="1">
    <citation type="submission" date="2006-10" db="EMBL/GenBank/DDBJ databases">
        <title>The Genome Sequence of Batrachochytrium dendrobatidis JEL423.</title>
        <authorList>
            <consortium name="The Broad Institute Genome Sequencing Platform"/>
            <person name="Birren B."/>
            <person name="Lander E."/>
            <person name="Galagan J."/>
            <person name="Cuomo C."/>
            <person name="Devon K."/>
            <person name="Jaffe D."/>
            <person name="Butler J."/>
            <person name="Alvarez P."/>
            <person name="Gnerre S."/>
            <person name="Grabherr M."/>
            <person name="Kleber M."/>
            <person name="Mauceli E."/>
            <person name="Brockman W."/>
            <person name="Young S."/>
            <person name="LaButti K."/>
            <person name="Sykes S."/>
            <person name="DeCaprio D."/>
            <person name="Crawford M."/>
            <person name="Koehrsen M."/>
            <person name="Engels R."/>
            <person name="Montgomery P."/>
            <person name="Pearson M."/>
            <person name="Howarth C."/>
            <person name="Larson L."/>
            <person name="White J."/>
            <person name="O'Leary S."/>
            <person name="Kodira C."/>
            <person name="Zeng Q."/>
            <person name="Yandava C."/>
            <person name="Alvarado L."/>
            <person name="Longcore J."/>
            <person name="James T."/>
        </authorList>
    </citation>
    <scope>NUCLEOTIDE SEQUENCE [LARGE SCALE GENOMIC DNA]</scope>
    <source>
        <strain evidence="9 10">JEL423</strain>
    </source>
</reference>
<evidence type="ECO:0000256" key="3">
    <source>
        <dbReference type="ARBA" id="ARBA00023242"/>
    </source>
</evidence>
<dbReference type="AlphaFoldDB" id="A0A177WB05"/>
<reference evidence="9 10" key="2">
    <citation type="submission" date="2016-05" db="EMBL/GenBank/DDBJ databases">
        <title>Lineage-specific infection strategies underlie the spectrum of fungal disease in amphibians.</title>
        <authorList>
            <person name="Cuomo C.A."/>
            <person name="Farrer R.A."/>
            <person name="James T."/>
            <person name="Longcore J."/>
            <person name="Birren B."/>
        </authorList>
    </citation>
    <scope>NUCLEOTIDE SEQUENCE [LARGE SCALE GENOMIC DNA]</scope>
    <source>
        <strain evidence="9 10">JEL423</strain>
    </source>
</reference>
<dbReference type="OrthoDB" id="1099063at2759"/>
<comment type="subcellular location">
    <subcellularLocation>
        <location evidence="1">Nucleus</location>
    </subcellularLocation>
</comment>